<comment type="catalytic activity">
    <reaction evidence="6">
        <text>acetylcholine + H2O = choline + acetate + H(+)</text>
        <dbReference type="Rhea" id="RHEA:17561"/>
        <dbReference type="ChEBI" id="CHEBI:15354"/>
        <dbReference type="ChEBI" id="CHEBI:15355"/>
        <dbReference type="ChEBI" id="CHEBI:15377"/>
        <dbReference type="ChEBI" id="CHEBI:15378"/>
        <dbReference type="ChEBI" id="CHEBI:30089"/>
        <dbReference type="EC" id="3.1.1.7"/>
    </reaction>
</comment>
<proteinExistence type="inferred from homology"/>
<accession>A0A9J6C7F1</accession>
<dbReference type="InterPro" id="IPR000997">
    <property type="entry name" value="Cholinesterase"/>
</dbReference>
<keyword evidence="3 8" id="KW-0378">Hydrolase</keyword>
<dbReference type="InterPro" id="IPR019826">
    <property type="entry name" value="Carboxylesterase_B_AS"/>
</dbReference>
<gene>
    <name evidence="10" type="ORF">PVAND_007596</name>
</gene>
<feature type="active site" description="Acyl-ester intermediate" evidence="7">
    <location>
        <position position="191"/>
    </location>
</feature>
<comment type="caution">
    <text evidence="10">The sequence shown here is derived from an EMBL/GenBank/DDBJ whole genome shotgun (WGS) entry which is preliminary data.</text>
</comment>
<keyword evidence="4" id="KW-1015">Disulfide bond</keyword>
<feature type="domain" description="Carboxylesterase type B" evidence="9">
    <location>
        <begin position="7"/>
        <end position="532"/>
    </location>
</feature>
<dbReference type="AlphaFoldDB" id="A0A9J6C7F1"/>
<dbReference type="InterPro" id="IPR029058">
    <property type="entry name" value="AB_hydrolase_fold"/>
</dbReference>
<evidence type="ECO:0000259" key="9">
    <source>
        <dbReference type="Pfam" id="PF00135"/>
    </source>
</evidence>
<keyword evidence="5" id="KW-0325">Glycoprotein</keyword>
<dbReference type="OrthoDB" id="19653at2759"/>
<evidence type="ECO:0000313" key="10">
    <source>
        <dbReference type="EMBL" id="KAG5677879.1"/>
    </source>
</evidence>
<evidence type="ECO:0000256" key="2">
    <source>
        <dbReference type="ARBA" id="ARBA00022487"/>
    </source>
</evidence>
<evidence type="ECO:0000256" key="4">
    <source>
        <dbReference type="ARBA" id="ARBA00023157"/>
    </source>
</evidence>
<dbReference type="PRINTS" id="PR00878">
    <property type="entry name" value="CHOLNESTRASE"/>
</dbReference>
<feature type="active site" description="Charge relay system" evidence="7">
    <location>
        <position position="443"/>
    </location>
</feature>
<sequence>MTNDILIAKTEYGKVRGKQTISALGTEYISFLGIPYAKPPVGSLRFKDTQKPEPWSEIYDAIEEKSHCLGIDSTTKTVKGSEDGLYLNIFTKNLKPNKLYPVIVYIHGGAFLSGSSKLDIYSPDFFLMADVIVVTFNYRVGPLGFLHLNDPELNVPGNTGLKDQLMVLKFVRDNIENFGGDRNNITLVGHSAGGGSVSYHCIVEASKNLFHRAIIMSGCALNMWALTPQRDWAMRLAKILGYEESEEEKNILEFLQNADPVKMTEVQKKLIRPEEFGKITFAFAPHIEPYKTSETFISKRPIELIRTAWSNDIDILIGGTSDEGLMYLENIREMPALLTSLKLTNMVPVEITGLSVDDPIRLEFVEKLRQTYYSSSEPTKDELGFCKLQTDRCFWHGLQRIVQGRQNSGGTGRTFLYRFAVDSPTQNYYKISRFGPDLRGVCHGDEISYLFKNKCCAVPEQNTLEFKSIQRFVSVFTSFASNGNPNSNVIGADMESVEWKPVETREPPFKCLNIEEHLKFEILPETERLAVWDELYKTTKTPLY</sequence>
<dbReference type="Pfam" id="PF00135">
    <property type="entry name" value="COesterase"/>
    <property type="match status" value="1"/>
</dbReference>
<feature type="active site" description="Charge relay system" evidence="7">
    <location>
        <position position="323"/>
    </location>
</feature>
<evidence type="ECO:0000313" key="11">
    <source>
        <dbReference type="Proteomes" id="UP001107558"/>
    </source>
</evidence>
<evidence type="ECO:0000256" key="7">
    <source>
        <dbReference type="PIRSR" id="PIRSR600997-1"/>
    </source>
</evidence>
<organism evidence="10 11">
    <name type="scientific">Polypedilum vanderplanki</name>
    <name type="common">Sleeping chironomid midge</name>
    <dbReference type="NCBI Taxonomy" id="319348"/>
    <lineage>
        <taxon>Eukaryota</taxon>
        <taxon>Metazoa</taxon>
        <taxon>Ecdysozoa</taxon>
        <taxon>Arthropoda</taxon>
        <taxon>Hexapoda</taxon>
        <taxon>Insecta</taxon>
        <taxon>Pterygota</taxon>
        <taxon>Neoptera</taxon>
        <taxon>Endopterygota</taxon>
        <taxon>Diptera</taxon>
        <taxon>Nematocera</taxon>
        <taxon>Chironomoidea</taxon>
        <taxon>Chironomidae</taxon>
        <taxon>Chironominae</taxon>
        <taxon>Polypedilum</taxon>
        <taxon>Polypedilum</taxon>
    </lineage>
</organism>
<evidence type="ECO:0000256" key="1">
    <source>
        <dbReference type="ARBA" id="ARBA00005964"/>
    </source>
</evidence>
<evidence type="ECO:0000256" key="3">
    <source>
        <dbReference type="ARBA" id="ARBA00022801"/>
    </source>
</evidence>
<name>A0A9J6C7F1_POLVA</name>
<dbReference type="PROSITE" id="PS00122">
    <property type="entry name" value="CARBOXYLESTERASE_B_1"/>
    <property type="match status" value="1"/>
</dbReference>
<evidence type="ECO:0000256" key="5">
    <source>
        <dbReference type="ARBA" id="ARBA00023180"/>
    </source>
</evidence>
<dbReference type="PANTHER" id="PTHR43142:SF1">
    <property type="entry name" value="CARBOXYLIC ESTER HYDROLASE"/>
    <property type="match status" value="1"/>
</dbReference>
<keyword evidence="2" id="KW-0719">Serine esterase</keyword>
<comment type="similarity">
    <text evidence="1 8">Belongs to the type-B carboxylesterase/lipase family.</text>
</comment>
<dbReference type="SUPFAM" id="SSF53474">
    <property type="entry name" value="alpha/beta-Hydrolases"/>
    <property type="match status" value="1"/>
</dbReference>
<keyword evidence="11" id="KW-1185">Reference proteome</keyword>
<dbReference type="Proteomes" id="UP001107558">
    <property type="component" value="Chromosome 2"/>
</dbReference>
<dbReference type="EC" id="3.1.1.-" evidence="8"/>
<dbReference type="GO" id="GO:0003990">
    <property type="term" value="F:acetylcholinesterase activity"/>
    <property type="evidence" value="ECO:0007669"/>
    <property type="project" value="UniProtKB-EC"/>
</dbReference>
<dbReference type="PANTHER" id="PTHR43142">
    <property type="entry name" value="CARBOXYLIC ESTER HYDROLASE"/>
    <property type="match status" value="1"/>
</dbReference>
<evidence type="ECO:0000256" key="8">
    <source>
        <dbReference type="RuleBase" id="RU361235"/>
    </source>
</evidence>
<dbReference type="Gene3D" id="3.40.50.1820">
    <property type="entry name" value="alpha/beta hydrolase"/>
    <property type="match status" value="1"/>
</dbReference>
<reference evidence="10" key="1">
    <citation type="submission" date="2021-03" db="EMBL/GenBank/DDBJ databases">
        <title>Chromosome level genome of the anhydrobiotic midge Polypedilum vanderplanki.</title>
        <authorList>
            <person name="Yoshida Y."/>
            <person name="Kikawada T."/>
            <person name="Gusev O."/>
        </authorList>
    </citation>
    <scope>NUCLEOTIDE SEQUENCE</scope>
    <source>
        <strain evidence="10">NIAS01</strain>
        <tissue evidence="10">Whole body or cell culture</tissue>
    </source>
</reference>
<dbReference type="InterPro" id="IPR002018">
    <property type="entry name" value="CarbesteraseB"/>
</dbReference>
<protein>
    <recommendedName>
        <fullName evidence="8">Carboxylic ester hydrolase</fullName>
        <ecNumber evidence="8">3.1.1.-</ecNumber>
    </recommendedName>
</protein>
<dbReference type="EMBL" id="JADBJN010000002">
    <property type="protein sequence ID" value="KAG5677879.1"/>
    <property type="molecule type" value="Genomic_DNA"/>
</dbReference>
<evidence type="ECO:0000256" key="6">
    <source>
        <dbReference type="ARBA" id="ARBA00048484"/>
    </source>
</evidence>